<dbReference type="OrthoDB" id="3258400at2759"/>
<protein>
    <submittedName>
        <fullName evidence="2">Uncharacterized protein</fullName>
    </submittedName>
</protein>
<evidence type="ECO:0000313" key="2">
    <source>
        <dbReference type="EMBL" id="KIO08215.1"/>
    </source>
</evidence>
<feature type="region of interest" description="Disordered" evidence="1">
    <location>
        <begin position="47"/>
        <end position="69"/>
    </location>
</feature>
<dbReference type="STRING" id="870435.A0A0C3P538"/>
<keyword evidence="3" id="KW-1185">Reference proteome</keyword>
<feature type="compositionally biased region" description="Basic and acidic residues" evidence="1">
    <location>
        <begin position="50"/>
        <end position="61"/>
    </location>
</feature>
<evidence type="ECO:0000256" key="1">
    <source>
        <dbReference type="SAM" id="MobiDB-lite"/>
    </source>
</evidence>
<proteinExistence type="predicted"/>
<name>A0A0C3P538_PISTI</name>
<dbReference type="Proteomes" id="UP000054217">
    <property type="component" value="Unassembled WGS sequence"/>
</dbReference>
<feature type="region of interest" description="Disordered" evidence="1">
    <location>
        <begin position="215"/>
        <end position="234"/>
    </location>
</feature>
<sequence length="304" mass="33428">MLPYHHQYLPLNYDYTYAYDIALPPPQPEQPTTHMFTDTPQTLIPTPSDLLHHHSALDKPKHPLPSTSDLDAALVNKTETQRKARQRAVAEEIGFVPTDPDTISSHEKKRHYLECLEHYVLYLHEQLRLVHTPPLALERVSTYRGLSSRSIRTLLVHMQSVNKNLHQSILAEEQVFLDLSAEVVVAHDGNDSYRHVDPSSNYIAEPGSVVFGSEGGTYDSSSPSSSGGSGFDGMGFPFGGQLTAPVCTLSSEATRGNELPGTAGPAEERETVASLQGYTAQTPRARPFPTCNISFEAAATRPEP</sequence>
<dbReference type="HOGENOM" id="CLU_079695_0_0_1"/>
<organism evidence="2 3">
    <name type="scientific">Pisolithus tinctorius Marx 270</name>
    <dbReference type="NCBI Taxonomy" id="870435"/>
    <lineage>
        <taxon>Eukaryota</taxon>
        <taxon>Fungi</taxon>
        <taxon>Dikarya</taxon>
        <taxon>Basidiomycota</taxon>
        <taxon>Agaricomycotina</taxon>
        <taxon>Agaricomycetes</taxon>
        <taxon>Agaricomycetidae</taxon>
        <taxon>Boletales</taxon>
        <taxon>Sclerodermatineae</taxon>
        <taxon>Pisolithaceae</taxon>
        <taxon>Pisolithus</taxon>
    </lineage>
</organism>
<dbReference type="AlphaFoldDB" id="A0A0C3P538"/>
<gene>
    <name evidence="2" type="ORF">M404DRAFT_22829</name>
</gene>
<dbReference type="InParanoid" id="A0A0C3P538"/>
<evidence type="ECO:0000313" key="3">
    <source>
        <dbReference type="Proteomes" id="UP000054217"/>
    </source>
</evidence>
<reference evidence="3" key="2">
    <citation type="submission" date="2015-01" db="EMBL/GenBank/DDBJ databases">
        <title>Evolutionary Origins and Diversification of the Mycorrhizal Mutualists.</title>
        <authorList>
            <consortium name="DOE Joint Genome Institute"/>
            <consortium name="Mycorrhizal Genomics Consortium"/>
            <person name="Kohler A."/>
            <person name="Kuo A."/>
            <person name="Nagy L.G."/>
            <person name="Floudas D."/>
            <person name="Copeland A."/>
            <person name="Barry K.W."/>
            <person name="Cichocki N."/>
            <person name="Veneault-Fourrey C."/>
            <person name="LaButti K."/>
            <person name="Lindquist E.A."/>
            <person name="Lipzen A."/>
            <person name="Lundell T."/>
            <person name="Morin E."/>
            <person name="Murat C."/>
            <person name="Riley R."/>
            <person name="Ohm R."/>
            <person name="Sun H."/>
            <person name="Tunlid A."/>
            <person name="Henrissat B."/>
            <person name="Grigoriev I.V."/>
            <person name="Hibbett D.S."/>
            <person name="Martin F."/>
        </authorList>
    </citation>
    <scope>NUCLEOTIDE SEQUENCE [LARGE SCALE GENOMIC DNA]</scope>
    <source>
        <strain evidence="3">Marx 270</strain>
    </source>
</reference>
<accession>A0A0C3P538</accession>
<dbReference type="EMBL" id="KN831957">
    <property type="protein sequence ID" value="KIO08215.1"/>
    <property type="molecule type" value="Genomic_DNA"/>
</dbReference>
<reference evidence="2 3" key="1">
    <citation type="submission" date="2014-04" db="EMBL/GenBank/DDBJ databases">
        <authorList>
            <consortium name="DOE Joint Genome Institute"/>
            <person name="Kuo A."/>
            <person name="Kohler A."/>
            <person name="Costa M.D."/>
            <person name="Nagy L.G."/>
            <person name="Floudas D."/>
            <person name="Copeland A."/>
            <person name="Barry K.W."/>
            <person name="Cichocki N."/>
            <person name="Veneault-Fourrey C."/>
            <person name="LaButti K."/>
            <person name="Lindquist E.A."/>
            <person name="Lipzen A."/>
            <person name="Lundell T."/>
            <person name="Morin E."/>
            <person name="Murat C."/>
            <person name="Sun H."/>
            <person name="Tunlid A."/>
            <person name="Henrissat B."/>
            <person name="Grigoriev I.V."/>
            <person name="Hibbett D.S."/>
            <person name="Martin F."/>
            <person name="Nordberg H.P."/>
            <person name="Cantor M.N."/>
            <person name="Hua S.X."/>
        </authorList>
    </citation>
    <scope>NUCLEOTIDE SEQUENCE [LARGE SCALE GENOMIC DNA]</scope>
    <source>
        <strain evidence="2 3">Marx 270</strain>
    </source>
</reference>